<proteinExistence type="predicted"/>
<dbReference type="PROSITE" id="PS50082">
    <property type="entry name" value="WD_REPEATS_2"/>
    <property type="match status" value="1"/>
</dbReference>
<gene>
    <name evidence="5" type="ORF">NDU88_000979</name>
</gene>
<dbReference type="PANTHER" id="PTHR44472">
    <property type="entry name" value="DDB1- AND CUL4-ASSOCIATED FACTOR 4-RELATED"/>
    <property type="match status" value="1"/>
</dbReference>
<dbReference type="InterPro" id="IPR036322">
    <property type="entry name" value="WD40_repeat_dom_sf"/>
</dbReference>
<protein>
    <recommendedName>
        <fullName evidence="7">DDB1- and CUL4-associated factor 4</fullName>
    </recommendedName>
</protein>
<name>A0AAV7MRG1_PLEWA</name>
<evidence type="ECO:0000313" key="5">
    <source>
        <dbReference type="EMBL" id="KAJ1103558.1"/>
    </source>
</evidence>
<evidence type="ECO:0000256" key="1">
    <source>
        <dbReference type="ARBA" id="ARBA00022574"/>
    </source>
</evidence>
<comment type="caution">
    <text evidence="5">The sequence shown here is derived from an EMBL/GenBank/DDBJ whole genome shotgun (WGS) entry which is preliminary data.</text>
</comment>
<reference evidence="5" key="1">
    <citation type="journal article" date="2022" name="bioRxiv">
        <title>Sequencing and chromosome-scale assembly of the giantPleurodeles waltlgenome.</title>
        <authorList>
            <person name="Brown T."/>
            <person name="Elewa A."/>
            <person name="Iarovenko S."/>
            <person name="Subramanian E."/>
            <person name="Araus A.J."/>
            <person name="Petzold A."/>
            <person name="Susuki M."/>
            <person name="Suzuki K.-i.T."/>
            <person name="Hayashi T."/>
            <person name="Toyoda A."/>
            <person name="Oliveira C."/>
            <person name="Osipova E."/>
            <person name="Leigh N.D."/>
            <person name="Simon A."/>
            <person name="Yun M.H."/>
        </authorList>
    </citation>
    <scope>NUCLEOTIDE SEQUENCE</scope>
    <source>
        <strain evidence="5">20211129_DDA</strain>
        <tissue evidence="5">Liver</tissue>
    </source>
</reference>
<dbReference type="InterPro" id="IPR015943">
    <property type="entry name" value="WD40/YVTN_repeat-like_dom_sf"/>
</dbReference>
<dbReference type="Proteomes" id="UP001066276">
    <property type="component" value="Chromosome 9"/>
</dbReference>
<dbReference type="GO" id="GO:0080008">
    <property type="term" value="C:Cul4-RING E3 ubiquitin ligase complex"/>
    <property type="evidence" value="ECO:0007669"/>
    <property type="project" value="TreeGrafter"/>
</dbReference>
<organism evidence="5 6">
    <name type="scientific">Pleurodeles waltl</name>
    <name type="common">Iberian ribbed newt</name>
    <dbReference type="NCBI Taxonomy" id="8319"/>
    <lineage>
        <taxon>Eukaryota</taxon>
        <taxon>Metazoa</taxon>
        <taxon>Chordata</taxon>
        <taxon>Craniata</taxon>
        <taxon>Vertebrata</taxon>
        <taxon>Euteleostomi</taxon>
        <taxon>Amphibia</taxon>
        <taxon>Batrachia</taxon>
        <taxon>Caudata</taxon>
        <taxon>Salamandroidea</taxon>
        <taxon>Salamandridae</taxon>
        <taxon>Pleurodelinae</taxon>
        <taxon>Pleurodeles</taxon>
    </lineage>
</organism>
<dbReference type="AlphaFoldDB" id="A0AAV7MRG1"/>
<evidence type="ECO:0000256" key="2">
    <source>
        <dbReference type="ARBA" id="ARBA00022737"/>
    </source>
</evidence>
<dbReference type="SUPFAM" id="SSF50978">
    <property type="entry name" value="WD40 repeat-like"/>
    <property type="match status" value="1"/>
</dbReference>
<dbReference type="Gene3D" id="2.130.10.10">
    <property type="entry name" value="YVTN repeat-like/Quinoprotein amine dehydrogenase"/>
    <property type="match status" value="1"/>
</dbReference>
<keyword evidence="1 3" id="KW-0853">WD repeat</keyword>
<dbReference type="InterPro" id="IPR052254">
    <property type="entry name" value="CUL4-DDB1_E3_ligase_receptor"/>
</dbReference>
<dbReference type="InterPro" id="IPR001680">
    <property type="entry name" value="WD40_rpt"/>
</dbReference>
<evidence type="ECO:0000256" key="3">
    <source>
        <dbReference type="PROSITE-ProRule" id="PRU00221"/>
    </source>
</evidence>
<feature type="compositionally biased region" description="Low complexity" evidence="4">
    <location>
        <begin position="97"/>
        <end position="133"/>
    </location>
</feature>
<feature type="compositionally biased region" description="Basic and acidic residues" evidence="4">
    <location>
        <begin position="1"/>
        <end position="12"/>
    </location>
</feature>
<keyword evidence="6" id="KW-1185">Reference proteome</keyword>
<sequence length="570" mass="63797">MKRNNWRGEDQGRSTSPRGSRKQKWTPNQRYETEGHRHSSVAGTSSTDSRCFSSTSSQTLPTVGLTRNNPKEQEHSRRNNCRQSQSSSEGRRQKNWPTSKSKFESSSSLAATSSTEPSASSSSSSSASHKSAAPELPGFYFDPEKNRYFRLLPGHNNCNPLTKESIKHKEMESKRLKLLEEDKHRKKTVRSGMNSSLLLQKAKLGLLGSTSYCRLLHQLKVSCMQKKKLEVQSMDSLFSGAGDFKLIAADRACEQIFTVNEAEQGGCKYGILNLKPLCKDSLQVEMHENLYFTNRKVSAACWASLTHPDSHLLLCFMGNTETPGSVSVLPASLFMNSSPGDQPGMLCNVRITDAWSCAWCPTSHAENCFSTGLARRVLLTNLDTGQRRTFGAKSDVLVQQFATQTPVLYNGCRSGEVFSIDIRQNIREGQSCRGIRFYQDSALTSLQLLEDENYMMASDMSGKIRMWDLRTMKCVKQYEGNHNEYASLPLHVCEEKGLLLTVGQDCYTRIWSLQDTYLIRTIPSPYPISNSTIPTVVFSSQLGGRQGVPGLLMAVKQDLYHFSYNTDNCC</sequence>
<evidence type="ECO:0000313" key="6">
    <source>
        <dbReference type="Proteomes" id="UP001066276"/>
    </source>
</evidence>
<feature type="repeat" description="WD" evidence="3">
    <location>
        <begin position="439"/>
        <end position="477"/>
    </location>
</feature>
<dbReference type="PANTHER" id="PTHR44472:SF1">
    <property type="entry name" value="DDB1 AND CUL4 ASSOCIATED FACTOR 4"/>
    <property type="match status" value="1"/>
</dbReference>
<evidence type="ECO:0008006" key="7">
    <source>
        <dbReference type="Google" id="ProtNLM"/>
    </source>
</evidence>
<dbReference type="EMBL" id="JANPWB010000013">
    <property type="protein sequence ID" value="KAJ1103558.1"/>
    <property type="molecule type" value="Genomic_DNA"/>
</dbReference>
<feature type="compositionally biased region" description="Low complexity" evidence="4">
    <location>
        <begin position="44"/>
        <end position="59"/>
    </location>
</feature>
<dbReference type="Pfam" id="PF23761">
    <property type="entry name" value="Beta-prop_DCAF4"/>
    <property type="match status" value="1"/>
</dbReference>
<accession>A0AAV7MRG1</accession>
<feature type="region of interest" description="Disordered" evidence="4">
    <location>
        <begin position="1"/>
        <end position="133"/>
    </location>
</feature>
<keyword evidence="2" id="KW-0677">Repeat</keyword>
<evidence type="ECO:0000256" key="4">
    <source>
        <dbReference type="SAM" id="MobiDB-lite"/>
    </source>
</evidence>